<accession>A0A1E4TZI6</accession>
<dbReference type="PANTHER" id="PTHR31834:SF1">
    <property type="entry name" value="INITIATION-SPECIFIC ALPHA-1,6-MANNOSYLTRANSFERASE"/>
    <property type="match status" value="1"/>
</dbReference>
<dbReference type="OrthoDB" id="409543at2759"/>
<dbReference type="InterPro" id="IPR029044">
    <property type="entry name" value="Nucleotide-diphossugar_trans"/>
</dbReference>
<keyword evidence="12" id="KW-1185">Reference proteome</keyword>
<reference evidence="12" key="1">
    <citation type="submission" date="2016-05" db="EMBL/GenBank/DDBJ databases">
        <title>Comparative genomics of biotechnologically important yeasts.</title>
        <authorList>
            <consortium name="DOE Joint Genome Institute"/>
            <person name="Riley R."/>
            <person name="Haridas S."/>
            <person name="Wolfe K.H."/>
            <person name="Lopes M.R."/>
            <person name="Hittinger C.T."/>
            <person name="Goker M."/>
            <person name="Salamov A."/>
            <person name="Wisecaver J."/>
            <person name="Long T.M."/>
            <person name="Aerts A.L."/>
            <person name="Barry K."/>
            <person name="Choi C."/>
            <person name="Clum A."/>
            <person name="Coughlan A.Y."/>
            <person name="Deshpande S."/>
            <person name="Douglass A.P."/>
            <person name="Hanson S.J."/>
            <person name="Klenk H.-P."/>
            <person name="Labutti K."/>
            <person name="Lapidus A."/>
            <person name="Lindquist E."/>
            <person name="Lipzen A."/>
            <person name="Meier-Kolthoff J.P."/>
            <person name="Ohm R.A."/>
            <person name="Otillar R.P."/>
            <person name="Pangilinan J."/>
            <person name="Peng Y."/>
            <person name="Rokas A."/>
            <person name="Rosa C.A."/>
            <person name="Scheuner C."/>
            <person name="Sibirny A.A."/>
            <person name="Slot J.C."/>
            <person name="Stielow J.B."/>
            <person name="Sun H."/>
            <person name="Kurtzman C.P."/>
            <person name="Blackwell M."/>
            <person name="Grigoriev I.V."/>
            <person name="Jeffries T.W."/>
        </authorList>
    </citation>
    <scope>NUCLEOTIDE SEQUENCE [LARGE SCALE GENOMIC DNA]</scope>
    <source>
        <strain evidence="12">NRRL Y-2460</strain>
    </source>
</reference>
<dbReference type="InterPro" id="IPR039367">
    <property type="entry name" value="Och1-like"/>
</dbReference>
<protein>
    <recommendedName>
        <fullName evidence="13">Glycosyltransferase family 32 protein</fullName>
    </recommendedName>
</protein>
<keyword evidence="6" id="KW-0735">Signal-anchor</keyword>
<keyword evidence="8" id="KW-0333">Golgi apparatus</keyword>
<evidence type="ECO:0000256" key="3">
    <source>
        <dbReference type="ARBA" id="ARBA00022676"/>
    </source>
</evidence>
<evidence type="ECO:0000313" key="12">
    <source>
        <dbReference type="Proteomes" id="UP000094236"/>
    </source>
</evidence>
<dbReference type="SUPFAM" id="SSF53448">
    <property type="entry name" value="Nucleotide-diphospho-sugar transferases"/>
    <property type="match status" value="1"/>
</dbReference>
<evidence type="ECO:0000313" key="11">
    <source>
        <dbReference type="EMBL" id="ODV97098.1"/>
    </source>
</evidence>
<evidence type="ECO:0000256" key="8">
    <source>
        <dbReference type="ARBA" id="ARBA00023034"/>
    </source>
</evidence>
<keyword evidence="4" id="KW-0808">Transferase</keyword>
<dbReference type="EMBL" id="KV454012">
    <property type="protein sequence ID" value="ODV97098.1"/>
    <property type="molecule type" value="Genomic_DNA"/>
</dbReference>
<evidence type="ECO:0000256" key="4">
    <source>
        <dbReference type="ARBA" id="ARBA00022679"/>
    </source>
</evidence>
<dbReference type="Proteomes" id="UP000094236">
    <property type="component" value="Unassembled WGS sequence"/>
</dbReference>
<comment type="subcellular location">
    <subcellularLocation>
        <location evidence="1">Golgi apparatus membrane</location>
        <topology evidence="1">Single-pass type II membrane protein</topology>
    </subcellularLocation>
</comment>
<name>A0A1E4TZI6_PACTA</name>
<dbReference type="InterPro" id="IPR007577">
    <property type="entry name" value="GlycoTrfase_DXD_sugar-bd_CS"/>
</dbReference>
<evidence type="ECO:0000256" key="6">
    <source>
        <dbReference type="ARBA" id="ARBA00022968"/>
    </source>
</evidence>
<keyword evidence="5 10" id="KW-0812">Transmembrane</keyword>
<dbReference type="AlphaFoldDB" id="A0A1E4TZI6"/>
<evidence type="ECO:0000256" key="7">
    <source>
        <dbReference type="ARBA" id="ARBA00022989"/>
    </source>
</evidence>
<dbReference type="Gene3D" id="3.90.550.20">
    <property type="match status" value="1"/>
</dbReference>
<organism evidence="11 12">
    <name type="scientific">Pachysolen tannophilus NRRL Y-2460</name>
    <dbReference type="NCBI Taxonomy" id="669874"/>
    <lineage>
        <taxon>Eukaryota</taxon>
        <taxon>Fungi</taxon>
        <taxon>Dikarya</taxon>
        <taxon>Ascomycota</taxon>
        <taxon>Saccharomycotina</taxon>
        <taxon>Pichiomycetes</taxon>
        <taxon>Pachysolenaceae</taxon>
        <taxon>Pachysolen</taxon>
    </lineage>
</organism>
<evidence type="ECO:0000256" key="5">
    <source>
        <dbReference type="ARBA" id="ARBA00022692"/>
    </source>
</evidence>
<keyword evidence="7 10" id="KW-1133">Transmembrane helix</keyword>
<dbReference type="GO" id="GO:0000009">
    <property type="term" value="F:alpha-1,6-mannosyltransferase activity"/>
    <property type="evidence" value="ECO:0007669"/>
    <property type="project" value="InterPro"/>
</dbReference>
<sequence>MSHFLKPSHDYPYKLNDSSSGIRKILHNKKFKLITFIIAVFYIASSLIAHHRNFSLKELNAKSIKAKTELEKHTNFKKIGSNLIGIHKLPPDTTLREKLTFHFPYEPEKSIPKKIWQTWKVEEDDETFPKNFRAFVNSWKTKNPTFNAMVIPDSACDELIKHLYETVPEVLKAYQLMPKKILKADFFRYLILYARGGTYSDIDTVSLKPVSTWLTFNETIEGVTNNPGLVVGIEADPDRPDWAEWYARRIQFCQWTIQAKAGHPMLRELIAKITEITHSKLERGMLNKIEGKDAGGDIMNWTGPGIFTDTVFEYLNNIYSNGIATVEPQIDWKYFTGMKIPKIVDDVLVFPITCFSPGVGQMGSKSISDELAYVRHMFEGSWKPEDERNIGKKKTKKEKKKN</sequence>
<evidence type="ECO:0008006" key="13">
    <source>
        <dbReference type="Google" id="ProtNLM"/>
    </source>
</evidence>
<dbReference type="FunFam" id="3.90.550.20:FF:000002">
    <property type="entry name" value="Initiation-specific alpha-1,6-mannosyltransferase"/>
    <property type="match status" value="1"/>
</dbReference>
<dbReference type="PANTHER" id="PTHR31834">
    <property type="entry name" value="INITIATION-SPECIFIC ALPHA-1,6-MANNOSYLTRANSFERASE"/>
    <property type="match status" value="1"/>
</dbReference>
<keyword evidence="9 10" id="KW-0472">Membrane</keyword>
<evidence type="ECO:0000256" key="2">
    <source>
        <dbReference type="ARBA" id="ARBA00009003"/>
    </source>
</evidence>
<keyword evidence="3" id="KW-0328">Glycosyltransferase</keyword>
<evidence type="ECO:0000256" key="1">
    <source>
        <dbReference type="ARBA" id="ARBA00004323"/>
    </source>
</evidence>
<feature type="transmembrane region" description="Helical" evidence="10">
    <location>
        <begin position="33"/>
        <end position="50"/>
    </location>
</feature>
<dbReference type="Pfam" id="PF04488">
    <property type="entry name" value="Gly_transf_sug"/>
    <property type="match status" value="1"/>
</dbReference>
<comment type="similarity">
    <text evidence="2">Belongs to the glycosyltransferase 32 family.</text>
</comment>
<proteinExistence type="inferred from homology"/>
<dbReference type="GO" id="GO:0006487">
    <property type="term" value="P:protein N-linked glycosylation"/>
    <property type="evidence" value="ECO:0007669"/>
    <property type="project" value="TreeGrafter"/>
</dbReference>
<evidence type="ECO:0000256" key="9">
    <source>
        <dbReference type="ARBA" id="ARBA00023136"/>
    </source>
</evidence>
<evidence type="ECO:0000256" key="10">
    <source>
        <dbReference type="SAM" id="Phobius"/>
    </source>
</evidence>
<gene>
    <name evidence="11" type="ORF">PACTADRAFT_48853</name>
</gene>
<dbReference type="GO" id="GO:0000136">
    <property type="term" value="C:mannan polymerase complex"/>
    <property type="evidence" value="ECO:0007669"/>
    <property type="project" value="TreeGrafter"/>
</dbReference>
<dbReference type="STRING" id="669874.A0A1E4TZI6"/>